<dbReference type="PANTHER" id="PTHR37946:SF1">
    <property type="entry name" value="SLL1969 PROTEIN"/>
    <property type="match status" value="1"/>
</dbReference>
<comment type="caution">
    <text evidence="3">The sequence shown here is derived from an EMBL/GenBank/DDBJ whole genome shotgun (WGS) entry which is preliminary data.</text>
</comment>
<gene>
    <name evidence="3" type="ORF">M3N55_12820</name>
</gene>
<feature type="chain" id="PRO_5046939324" evidence="1">
    <location>
        <begin position="18"/>
        <end position="240"/>
    </location>
</feature>
<dbReference type="SUPFAM" id="SSF53474">
    <property type="entry name" value="alpha/beta-Hydrolases"/>
    <property type="match status" value="1"/>
</dbReference>
<dbReference type="PANTHER" id="PTHR37946">
    <property type="entry name" value="SLL1969 PROTEIN"/>
    <property type="match status" value="1"/>
</dbReference>
<evidence type="ECO:0000313" key="3">
    <source>
        <dbReference type="EMBL" id="MCL1629614.1"/>
    </source>
</evidence>
<name>A0ABT0M5P7_9RHOB</name>
<proteinExistence type="predicted"/>
<dbReference type="EMBL" id="JALZWP010000013">
    <property type="protein sequence ID" value="MCL1629614.1"/>
    <property type="molecule type" value="Genomic_DNA"/>
</dbReference>
<keyword evidence="4" id="KW-1185">Reference proteome</keyword>
<evidence type="ECO:0000256" key="1">
    <source>
        <dbReference type="SAM" id="SignalP"/>
    </source>
</evidence>
<dbReference type="Proteomes" id="UP001202550">
    <property type="component" value="Unassembled WGS sequence"/>
</dbReference>
<accession>A0ABT0M5P7</accession>
<keyword evidence="3" id="KW-0378">Hydrolase</keyword>
<keyword evidence="1" id="KW-0732">Signal</keyword>
<dbReference type="Gene3D" id="3.40.50.1820">
    <property type="entry name" value="alpha/beta hydrolase"/>
    <property type="match status" value="1"/>
</dbReference>
<dbReference type="Pfam" id="PF00561">
    <property type="entry name" value="Abhydrolase_1"/>
    <property type="match status" value="1"/>
</dbReference>
<protein>
    <submittedName>
        <fullName evidence="3">Alpha/beta fold hydrolase</fullName>
    </submittedName>
</protein>
<dbReference type="InterPro" id="IPR029058">
    <property type="entry name" value="AB_hydrolase_fold"/>
</dbReference>
<sequence length="240" mass="25738">MKAIILSLFLLPGAAMADCVVLLHGLARTENSMLVLAETLQLHGFKVVNHGYPSTAKPIEELLDHVGTSVAECGDARVNFVTHSMGGILARGWLARHRPAQMGRLVMLAPPNHGSELVDAFADIEAFEWLNGPAGLELGTAIDATPNQLPEFPDYELGVIAGDVSLNPITSAFIDGKDDGKVSVESTKLAGMTDHIVLATSHTFIMSNPVVMAEVLEFLRYGQFDHGITFVSALRKLANP</sequence>
<dbReference type="GO" id="GO:0016787">
    <property type="term" value="F:hydrolase activity"/>
    <property type="evidence" value="ECO:0007669"/>
    <property type="project" value="UniProtKB-KW"/>
</dbReference>
<reference evidence="3 4" key="1">
    <citation type="submission" date="2022-05" db="EMBL/GenBank/DDBJ databases">
        <title>Seasonal and diel survey of microbial diversity of the Tyrrhenian coast.</title>
        <authorList>
            <person name="Gattoni G."/>
            <person name="Corral P."/>
        </authorList>
    </citation>
    <scope>NUCLEOTIDE SEQUENCE [LARGE SCALE GENOMIC DNA]</scope>
    <source>
        <strain evidence="3 4">V10</strain>
    </source>
</reference>
<dbReference type="InterPro" id="IPR000073">
    <property type="entry name" value="AB_hydrolase_1"/>
</dbReference>
<feature type="domain" description="AB hydrolase-1" evidence="2">
    <location>
        <begin position="20"/>
        <end position="125"/>
    </location>
</feature>
<evidence type="ECO:0000259" key="2">
    <source>
        <dbReference type="Pfam" id="PF00561"/>
    </source>
</evidence>
<organism evidence="3 4">
    <name type="scientific">Roseinatronobacter domitianus</name>
    <dbReference type="NCBI Taxonomy" id="2940293"/>
    <lineage>
        <taxon>Bacteria</taxon>
        <taxon>Pseudomonadati</taxon>
        <taxon>Pseudomonadota</taxon>
        <taxon>Alphaproteobacteria</taxon>
        <taxon>Rhodobacterales</taxon>
        <taxon>Paracoccaceae</taxon>
        <taxon>Roseinatronobacter</taxon>
    </lineage>
</organism>
<evidence type="ECO:0000313" key="4">
    <source>
        <dbReference type="Proteomes" id="UP001202550"/>
    </source>
</evidence>
<feature type="signal peptide" evidence="1">
    <location>
        <begin position="1"/>
        <end position="17"/>
    </location>
</feature>